<dbReference type="AlphaFoldDB" id="A0AAV2I7Z4"/>
<gene>
    <name evidence="1" type="ORF">GSLYS_00015862001</name>
</gene>
<evidence type="ECO:0000313" key="1">
    <source>
        <dbReference type="EMBL" id="CAL1542268.1"/>
    </source>
</evidence>
<dbReference type="Proteomes" id="UP001497497">
    <property type="component" value="Unassembled WGS sequence"/>
</dbReference>
<proteinExistence type="predicted"/>
<name>A0AAV2I7Z4_LYMST</name>
<reference evidence="1 2" key="1">
    <citation type="submission" date="2024-04" db="EMBL/GenBank/DDBJ databases">
        <authorList>
            <consortium name="Genoscope - CEA"/>
            <person name="William W."/>
        </authorList>
    </citation>
    <scope>NUCLEOTIDE SEQUENCE [LARGE SCALE GENOMIC DNA]</scope>
</reference>
<organism evidence="1 2">
    <name type="scientific">Lymnaea stagnalis</name>
    <name type="common">Great pond snail</name>
    <name type="synonym">Helix stagnalis</name>
    <dbReference type="NCBI Taxonomy" id="6523"/>
    <lineage>
        <taxon>Eukaryota</taxon>
        <taxon>Metazoa</taxon>
        <taxon>Spiralia</taxon>
        <taxon>Lophotrochozoa</taxon>
        <taxon>Mollusca</taxon>
        <taxon>Gastropoda</taxon>
        <taxon>Heterobranchia</taxon>
        <taxon>Euthyneura</taxon>
        <taxon>Panpulmonata</taxon>
        <taxon>Hygrophila</taxon>
        <taxon>Lymnaeoidea</taxon>
        <taxon>Lymnaeidae</taxon>
        <taxon>Lymnaea</taxon>
    </lineage>
</organism>
<dbReference type="EMBL" id="CAXITT010000478">
    <property type="protein sequence ID" value="CAL1542268.1"/>
    <property type="molecule type" value="Genomic_DNA"/>
</dbReference>
<protein>
    <submittedName>
        <fullName evidence="1">Uncharacterized protein</fullName>
    </submittedName>
</protein>
<sequence length="382" mass="42633">AVESDGKKPLEVKFESQGPVLTHLNEAVGFKCQINQDPFYVLKANAEIFQVHDGKEVVLNNGGKLGDGDPDHYYANIVPEKEDEDLHLILNILKVRDEDDGFLVCRVEHQVENERQEDKIEIIVQRPLESLKLKINDSVVDKSMSEKLELESGSYDISCIAEGSNPATTDVHIFFDGNKVNHKDPVSEPIKGGLRKYRTTIDSQLNLTAPNNGAFLECNAKSSLGDSLSVKFPIIVIMYEPEIVCNDTYASIGEIHHVLKCTVYHQQSKLKSFKYFIDNVEIEAGDQSSSYDDVTTKNISPDQTVVELRINKVVESHFAANFYLVLEHVDRHVTRHPVKLHKIEENHVEADVGGEGGNSSVFLFASLATVILCVTSATLSWI</sequence>
<feature type="non-terminal residue" evidence="1">
    <location>
        <position position="1"/>
    </location>
</feature>
<comment type="caution">
    <text evidence="1">The sequence shown here is derived from an EMBL/GenBank/DDBJ whole genome shotgun (WGS) entry which is preliminary data.</text>
</comment>
<accession>A0AAV2I7Z4</accession>
<keyword evidence="2" id="KW-1185">Reference proteome</keyword>
<evidence type="ECO:0000313" key="2">
    <source>
        <dbReference type="Proteomes" id="UP001497497"/>
    </source>
</evidence>